<evidence type="ECO:0000256" key="1">
    <source>
        <dbReference type="ARBA" id="ARBA00005190"/>
    </source>
</evidence>
<dbReference type="Proteomes" id="UP000198914">
    <property type="component" value="Unassembled WGS sequence"/>
</dbReference>
<dbReference type="InterPro" id="IPR005999">
    <property type="entry name" value="Glycerol_kin"/>
</dbReference>
<dbReference type="Pfam" id="PF02782">
    <property type="entry name" value="FGGY_C"/>
    <property type="match status" value="1"/>
</dbReference>
<feature type="binding site" evidence="9">
    <location>
        <position position="260"/>
    </location>
    <ligand>
        <name>ATP</name>
        <dbReference type="ChEBI" id="CHEBI:30616"/>
    </ligand>
</feature>
<evidence type="ECO:0000256" key="7">
    <source>
        <dbReference type="ARBA" id="ARBA00022840"/>
    </source>
</evidence>
<dbReference type="InterPro" id="IPR018484">
    <property type="entry name" value="FGGY_N"/>
</dbReference>
<keyword evidence="6 9" id="KW-0319">Glycerol metabolism</keyword>
<evidence type="ECO:0000256" key="3">
    <source>
        <dbReference type="ARBA" id="ARBA00022679"/>
    </source>
</evidence>
<feature type="binding site" evidence="9">
    <location>
        <position position="11"/>
    </location>
    <ligand>
        <name>sn-glycerol 3-phosphate</name>
        <dbReference type="ChEBI" id="CHEBI:57597"/>
    </ligand>
</feature>
<feature type="binding site" evidence="9">
    <location>
        <position position="239"/>
    </location>
    <ligand>
        <name>glycerol</name>
        <dbReference type="ChEBI" id="CHEBI:17754"/>
    </ligand>
</feature>
<dbReference type="PROSITE" id="PS00933">
    <property type="entry name" value="FGGY_KINASES_1"/>
    <property type="match status" value="1"/>
</dbReference>
<feature type="binding site" evidence="9">
    <location>
        <position position="405"/>
    </location>
    <ligand>
        <name>ADP</name>
        <dbReference type="ChEBI" id="CHEBI:456216"/>
    </ligand>
</feature>
<feature type="binding site" evidence="9">
    <location>
        <position position="131"/>
    </location>
    <ligand>
        <name>glycerol</name>
        <dbReference type="ChEBI" id="CHEBI:17754"/>
    </ligand>
</feature>
<evidence type="ECO:0000256" key="5">
    <source>
        <dbReference type="ARBA" id="ARBA00022777"/>
    </source>
</evidence>
<dbReference type="UniPathway" id="UPA00618">
    <property type="reaction ID" value="UER00672"/>
</dbReference>
<keyword evidence="3 9" id="KW-0808">Transferase</keyword>
<dbReference type="InterPro" id="IPR000577">
    <property type="entry name" value="Carb_kinase_FGGY"/>
</dbReference>
<feature type="binding site" evidence="9">
    <location>
        <position position="238"/>
    </location>
    <ligand>
        <name>glycerol</name>
        <dbReference type="ChEBI" id="CHEBI:17754"/>
    </ligand>
</feature>
<feature type="binding site" evidence="9">
    <location>
        <position position="11"/>
    </location>
    <ligand>
        <name>ADP</name>
        <dbReference type="ChEBI" id="CHEBI:456216"/>
    </ligand>
</feature>
<feature type="binding site" evidence="9">
    <location>
        <position position="82"/>
    </location>
    <ligand>
        <name>glycerol</name>
        <dbReference type="ChEBI" id="CHEBI:17754"/>
    </ligand>
</feature>
<accession>A0A1H3QTX5</accession>
<dbReference type="InterPro" id="IPR018483">
    <property type="entry name" value="Carb_kinase_FGGY_CS"/>
</dbReference>
<sequence length="490" mass="53323">MTYILAIDQGTTSSRAILFDADLKIAATAQQEFTQHFPDSGWVEHDVDDLWNSVQQTCRTVLDKQGITATDVAGIGITNQRETTVVWDRETGTPVHRAIVWQDRRTAAYCREMKSHEPMVTARTGLLMDPYFSSTKLRWILENVDGARAKAEAGKLLFGTVDSYLIWKLTGGQRHVTDATNAARTMLYNIHEGRWDAEICKLLNVPMDMLPEVLDCAADFGTTDLLGGQTPILGVAGDQQAATVGQACFGKGMLKSTYGTGCFALLNTGDTPVTSTHRLLGTIAYQLDGKPTYALEGSIFIAGAVVQWLRDGLGIIGQASDTQPLADKADPQQRLYLVPAFTGLGAPHWDPDARGAIFGLTRGSGPAEFARAALESVGYQTRDLLEAMKADVGDLGKTVLRVDGGMSASDWSMQFLSDILGAPVDRPEVLETTALGAAWLAGMRAGVYPDQAGFAEMWALEKRFEPKMSEDERATRYAGWQDAVSRTLTR</sequence>
<comment type="pathway">
    <text evidence="1 9">Polyol metabolism; glycerol degradation via glycerol kinase pathway; sn-glycerol 3-phosphate from glycerol: step 1/1.</text>
</comment>
<dbReference type="Gene3D" id="3.30.420.40">
    <property type="match status" value="2"/>
</dbReference>
<evidence type="ECO:0000256" key="6">
    <source>
        <dbReference type="ARBA" id="ARBA00022798"/>
    </source>
</evidence>
<evidence type="ECO:0000256" key="2">
    <source>
        <dbReference type="ARBA" id="ARBA00009156"/>
    </source>
</evidence>
<dbReference type="InterPro" id="IPR043129">
    <property type="entry name" value="ATPase_NBD"/>
</dbReference>
<dbReference type="RefSeq" id="WP_092645588.1">
    <property type="nucleotide sequence ID" value="NZ_FNPX01000007.1"/>
</dbReference>
<dbReference type="CDD" id="cd07786">
    <property type="entry name" value="FGGY_EcGK_like"/>
    <property type="match status" value="1"/>
</dbReference>
<evidence type="ECO:0000313" key="14">
    <source>
        <dbReference type="Proteomes" id="UP000198914"/>
    </source>
</evidence>
<comment type="caution">
    <text evidence="9">Lacks conserved residue(s) required for the propagation of feature annotation.</text>
</comment>
<evidence type="ECO:0000313" key="13">
    <source>
        <dbReference type="EMBL" id="SDZ16468.1"/>
    </source>
</evidence>
<feature type="binding site" evidence="9">
    <location>
        <position position="260"/>
    </location>
    <ligand>
        <name>ADP</name>
        <dbReference type="ChEBI" id="CHEBI:456216"/>
    </ligand>
</feature>
<dbReference type="NCBIfam" id="TIGR01311">
    <property type="entry name" value="glycerol_kin"/>
    <property type="match status" value="1"/>
</dbReference>
<comment type="catalytic activity">
    <reaction evidence="8 9">
        <text>glycerol + ATP = sn-glycerol 3-phosphate + ADP + H(+)</text>
        <dbReference type="Rhea" id="RHEA:21644"/>
        <dbReference type="ChEBI" id="CHEBI:15378"/>
        <dbReference type="ChEBI" id="CHEBI:17754"/>
        <dbReference type="ChEBI" id="CHEBI:30616"/>
        <dbReference type="ChEBI" id="CHEBI:57597"/>
        <dbReference type="ChEBI" id="CHEBI:456216"/>
        <dbReference type="EC" id="2.7.1.30"/>
    </reaction>
</comment>
<dbReference type="HAMAP" id="MF_00186">
    <property type="entry name" value="Glycerol_kin"/>
    <property type="match status" value="1"/>
</dbReference>
<dbReference type="PROSITE" id="PS00445">
    <property type="entry name" value="FGGY_KINASES_2"/>
    <property type="match status" value="1"/>
</dbReference>
<keyword evidence="5 9" id="KW-0418">Kinase</keyword>
<dbReference type="GO" id="GO:0005524">
    <property type="term" value="F:ATP binding"/>
    <property type="evidence" value="ECO:0007669"/>
    <property type="project" value="UniProtKB-UniRule"/>
</dbReference>
<dbReference type="PIRSF" id="PIRSF000538">
    <property type="entry name" value="GlpK"/>
    <property type="match status" value="1"/>
</dbReference>
<feature type="binding site" evidence="9">
    <location>
        <position position="131"/>
    </location>
    <ligand>
        <name>sn-glycerol 3-phosphate</name>
        <dbReference type="ChEBI" id="CHEBI:57597"/>
    </ligand>
</feature>
<evidence type="ECO:0000256" key="4">
    <source>
        <dbReference type="ARBA" id="ARBA00022741"/>
    </source>
</evidence>
<dbReference type="FunFam" id="3.30.420.40:FF:000007">
    <property type="entry name" value="Glycerol kinase"/>
    <property type="match status" value="1"/>
</dbReference>
<evidence type="ECO:0000256" key="10">
    <source>
        <dbReference type="RuleBase" id="RU003733"/>
    </source>
</evidence>
<feature type="domain" description="Carbohydrate kinase FGGY N-terminal" evidence="11">
    <location>
        <begin position="3"/>
        <end position="245"/>
    </location>
</feature>
<protein>
    <recommendedName>
        <fullName evidence="9">Glycerol kinase</fullName>
        <ecNumber evidence="9">2.7.1.30</ecNumber>
    </recommendedName>
    <alternativeName>
        <fullName evidence="9">ATP:glycerol 3-phosphotransferase</fullName>
    </alternativeName>
    <alternativeName>
        <fullName evidence="9">Glycerokinase</fullName>
        <shortName evidence="9">GK</shortName>
    </alternativeName>
</protein>
<feature type="binding site" evidence="9">
    <location>
        <position position="81"/>
    </location>
    <ligand>
        <name>sn-glycerol 3-phosphate</name>
        <dbReference type="ChEBI" id="CHEBI:57597"/>
    </ligand>
</feature>
<keyword evidence="7 9" id="KW-0067">ATP-binding</keyword>
<feature type="domain" description="Carbohydrate kinase FGGY C-terminal" evidence="12">
    <location>
        <begin position="255"/>
        <end position="443"/>
    </location>
</feature>
<dbReference type="SUPFAM" id="SSF53067">
    <property type="entry name" value="Actin-like ATPase domain"/>
    <property type="match status" value="2"/>
</dbReference>
<dbReference type="Pfam" id="PF00370">
    <property type="entry name" value="FGGY_N"/>
    <property type="match status" value="1"/>
</dbReference>
<gene>
    <name evidence="9" type="primary">glpK</name>
    <name evidence="13" type="ORF">SAMN05444004_1071</name>
</gene>
<feature type="binding site" evidence="9">
    <location>
        <position position="15"/>
    </location>
    <ligand>
        <name>ADP</name>
        <dbReference type="ChEBI" id="CHEBI:456216"/>
    </ligand>
</feature>
<dbReference type="GO" id="GO:0005829">
    <property type="term" value="C:cytosol"/>
    <property type="evidence" value="ECO:0007669"/>
    <property type="project" value="TreeGrafter"/>
</dbReference>
<feature type="binding site" evidence="9">
    <location>
        <position position="81"/>
    </location>
    <ligand>
        <name>glycerol</name>
        <dbReference type="ChEBI" id="CHEBI:17754"/>
    </ligand>
</feature>
<dbReference type="FunFam" id="3.30.420.40:FF:000008">
    <property type="entry name" value="Glycerol kinase"/>
    <property type="match status" value="1"/>
</dbReference>
<dbReference type="GO" id="GO:0004370">
    <property type="term" value="F:glycerol kinase activity"/>
    <property type="evidence" value="ECO:0007669"/>
    <property type="project" value="UniProtKB-UniRule"/>
</dbReference>
<dbReference type="EMBL" id="FNPX01000007">
    <property type="protein sequence ID" value="SDZ16468.1"/>
    <property type="molecule type" value="Genomic_DNA"/>
</dbReference>
<comment type="similarity">
    <text evidence="2 9 10">Belongs to the FGGY kinase family.</text>
</comment>
<dbReference type="InterPro" id="IPR018485">
    <property type="entry name" value="FGGY_C"/>
</dbReference>
<keyword evidence="4 9" id="KW-0547">Nucleotide-binding</keyword>
<dbReference type="PANTHER" id="PTHR10196:SF78">
    <property type="entry name" value="GLYCEROL KINASE"/>
    <property type="match status" value="1"/>
</dbReference>
<comment type="activity regulation">
    <text evidence="9">Inhibited by fructose 1,6-bisphosphate (FBP).</text>
</comment>
<evidence type="ECO:0000259" key="12">
    <source>
        <dbReference type="Pfam" id="PF02782"/>
    </source>
</evidence>
<dbReference type="AlphaFoldDB" id="A0A1H3QTX5"/>
<dbReference type="NCBIfam" id="NF000756">
    <property type="entry name" value="PRK00047.1"/>
    <property type="match status" value="1"/>
</dbReference>
<dbReference type="OrthoDB" id="9805576at2"/>
<feature type="binding site" evidence="9">
    <location>
        <position position="11"/>
    </location>
    <ligand>
        <name>ATP</name>
        <dbReference type="ChEBI" id="CHEBI:30616"/>
    </ligand>
</feature>
<dbReference type="STRING" id="1244108.SAMN05444004_1071"/>
<dbReference type="GO" id="GO:0006072">
    <property type="term" value="P:glycerol-3-phosphate metabolic process"/>
    <property type="evidence" value="ECO:0007669"/>
    <property type="project" value="InterPro"/>
</dbReference>
<feature type="binding site" evidence="9">
    <location>
        <position position="13"/>
    </location>
    <ligand>
        <name>ATP</name>
        <dbReference type="ChEBI" id="CHEBI:30616"/>
    </ligand>
</feature>
<comment type="function">
    <text evidence="9">Key enzyme in the regulation of glycerol uptake and metabolism. Catalyzes the phosphorylation of glycerol to yield sn-glycerol 3-phosphate.</text>
</comment>
<reference evidence="14" key="1">
    <citation type="submission" date="2016-10" db="EMBL/GenBank/DDBJ databases">
        <authorList>
            <person name="Varghese N."/>
            <person name="Submissions S."/>
        </authorList>
    </citation>
    <scope>NUCLEOTIDE SEQUENCE [LARGE SCALE GENOMIC DNA]</scope>
    <source>
        <strain evidence="14">DSM 100420</strain>
    </source>
</reference>
<dbReference type="GO" id="GO:0019563">
    <property type="term" value="P:glycerol catabolic process"/>
    <property type="evidence" value="ECO:0007669"/>
    <property type="project" value="UniProtKB-UniRule"/>
</dbReference>
<evidence type="ECO:0000256" key="8">
    <source>
        <dbReference type="ARBA" id="ARBA00052101"/>
    </source>
</evidence>
<organism evidence="13 14">
    <name type="scientific">Jannaschia faecimaris</name>
    <dbReference type="NCBI Taxonomy" id="1244108"/>
    <lineage>
        <taxon>Bacteria</taxon>
        <taxon>Pseudomonadati</taxon>
        <taxon>Pseudomonadota</taxon>
        <taxon>Alphaproteobacteria</taxon>
        <taxon>Rhodobacterales</taxon>
        <taxon>Roseobacteraceae</taxon>
        <taxon>Jannaschia</taxon>
    </lineage>
</organism>
<dbReference type="PANTHER" id="PTHR10196">
    <property type="entry name" value="SUGAR KINASE"/>
    <property type="match status" value="1"/>
</dbReference>
<feature type="binding site" evidence="9">
    <location>
        <position position="307"/>
    </location>
    <ligand>
        <name>ATP</name>
        <dbReference type="ChEBI" id="CHEBI:30616"/>
    </ligand>
</feature>
<dbReference type="EC" id="2.7.1.30" evidence="9"/>
<feature type="binding site" evidence="9">
    <location>
        <position position="405"/>
    </location>
    <ligand>
        <name>ATP</name>
        <dbReference type="ChEBI" id="CHEBI:30616"/>
    </ligand>
</feature>
<feature type="binding site" evidence="9">
    <location>
        <position position="82"/>
    </location>
    <ligand>
        <name>sn-glycerol 3-phosphate</name>
        <dbReference type="ChEBI" id="CHEBI:57597"/>
    </ligand>
</feature>
<evidence type="ECO:0000256" key="9">
    <source>
        <dbReference type="HAMAP-Rule" id="MF_00186"/>
    </source>
</evidence>
<feature type="binding site" evidence="9">
    <location>
        <position position="303"/>
    </location>
    <ligand>
        <name>ADP</name>
        <dbReference type="ChEBI" id="CHEBI:456216"/>
    </ligand>
</feature>
<feature type="binding site" evidence="9">
    <location>
        <position position="238"/>
    </location>
    <ligand>
        <name>sn-glycerol 3-phosphate</name>
        <dbReference type="ChEBI" id="CHEBI:57597"/>
    </ligand>
</feature>
<name>A0A1H3QTX5_9RHOB</name>
<proteinExistence type="inferred from homology"/>
<feature type="binding site" evidence="9">
    <location>
        <position position="303"/>
    </location>
    <ligand>
        <name>ATP</name>
        <dbReference type="ChEBI" id="CHEBI:30616"/>
    </ligand>
</feature>
<feature type="binding site" evidence="9">
    <location>
        <position position="12"/>
    </location>
    <ligand>
        <name>ATP</name>
        <dbReference type="ChEBI" id="CHEBI:30616"/>
    </ligand>
</feature>
<keyword evidence="14" id="KW-1185">Reference proteome</keyword>
<evidence type="ECO:0000259" key="11">
    <source>
        <dbReference type="Pfam" id="PF00370"/>
    </source>
</evidence>